<dbReference type="GO" id="GO:0070041">
    <property type="term" value="F:rRNA (uridine-C5-)-methyltransferase activity"/>
    <property type="evidence" value="ECO:0007669"/>
    <property type="project" value="TreeGrafter"/>
</dbReference>
<feature type="binding site" evidence="9">
    <location>
        <position position="283"/>
    </location>
    <ligand>
        <name>S-adenosyl-L-methionine</name>
        <dbReference type="ChEBI" id="CHEBI:59789"/>
    </ligand>
</feature>
<protein>
    <submittedName>
        <fullName evidence="11">23S rRNA (Uracil(1939)-C(5))-methyltransferase RlmD</fullName>
        <ecNumber evidence="11">2.1.1.190</ecNumber>
    </submittedName>
</protein>
<dbReference type="PROSITE" id="PS01230">
    <property type="entry name" value="TRMA_1"/>
    <property type="match status" value="1"/>
</dbReference>
<evidence type="ECO:0000256" key="10">
    <source>
        <dbReference type="PROSITE-ProRule" id="PRU10015"/>
    </source>
</evidence>
<keyword evidence="8" id="KW-0411">Iron-sulfur</keyword>
<keyword evidence="7" id="KW-0408">Iron</keyword>
<dbReference type="SUPFAM" id="SSF53335">
    <property type="entry name" value="S-adenosyl-L-methionine-dependent methyltransferases"/>
    <property type="match status" value="1"/>
</dbReference>
<dbReference type="GO" id="GO:0070475">
    <property type="term" value="P:rRNA base methylation"/>
    <property type="evidence" value="ECO:0007669"/>
    <property type="project" value="TreeGrafter"/>
</dbReference>
<dbReference type="Proteomes" id="UP000483432">
    <property type="component" value="Unassembled WGS sequence"/>
</dbReference>
<feature type="binding site" evidence="9">
    <location>
        <position position="262"/>
    </location>
    <ligand>
        <name>S-adenosyl-L-methionine</name>
        <dbReference type="ChEBI" id="CHEBI:59789"/>
    </ligand>
</feature>
<keyword evidence="5 9" id="KW-0949">S-adenosyl-L-methionine</keyword>
<comment type="similarity">
    <text evidence="9">Belongs to the class I-like SAM-binding methyltransferase superfamily. RNA M5U methyltransferase family.</text>
</comment>
<dbReference type="InterPro" id="IPR012340">
    <property type="entry name" value="NA-bd_OB-fold"/>
</dbReference>
<gene>
    <name evidence="11" type="primary">rlmD</name>
    <name evidence="11" type="ORF">GZ085_10635</name>
</gene>
<reference evidence="11 12" key="1">
    <citation type="submission" date="2019-09" db="EMBL/GenBank/DDBJ databases">
        <title>H2 Metabolism Revealed by Metagenomic Analysis in Subglacial Sediment of East Antarctica.</title>
        <authorList>
            <person name="Yang Z."/>
            <person name="Zhang Y."/>
            <person name="Lv Y."/>
            <person name="Yan W."/>
            <person name="Xiao X."/>
            <person name="Sun B."/>
            <person name="Ma H."/>
        </authorList>
    </citation>
    <scope>NUCLEOTIDE SEQUENCE [LARGE SCALE GENOMIC DNA]</scope>
    <source>
        <strain evidence="11">Bin2_2</strain>
    </source>
</reference>
<dbReference type="Pfam" id="PF05958">
    <property type="entry name" value="tRNA_U5-meth_tr"/>
    <property type="match status" value="1"/>
</dbReference>
<sequence length="401" mass="44394">AGERAEITVYRKHAKYNSAHAVSILKASAQRTTPRCPYFGRCGGCSMQHLEASAQIAAKQRVLEENLARIGKVTPDIVMRPLHGPSWAYRTRARMSARFVDKKGGVLVGFREKRSSFITDMSSCEVLTPDVSALIQPLREMMVLLSNASRIPQVEIAAGEHITVLLFRLLEPWSDDDRTLVRCFAEQHRIQVWEQSKGPDTVKPFWPDIAPELSYSLPEFGLTMPFRPTDFTQVNVAINRALVSRAMRLLQPQAGERIADMFCGLGNFSLPIATSGADVIGIEGSPELVARARENALRNKLPNAHFVVDNLFEMTPEKFATLGHIDKLLIDPPRSGAAELVKSLPVSGAPHRIVYISCDAATLARDAGELCHNKGYRLMEAGVANMFPHTAHVESIALFER</sequence>
<dbReference type="CDD" id="cd02440">
    <property type="entry name" value="AdoMet_MTases"/>
    <property type="match status" value="1"/>
</dbReference>
<organism evidence="11 12">
    <name type="scientific">Sulfuriferula multivorans</name>
    <dbReference type="NCBI Taxonomy" id="1559896"/>
    <lineage>
        <taxon>Bacteria</taxon>
        <taxon>Pseudomonadati</taxon>
        <taxon>Pseudomonadota</taxon>
        <taxon>Betaproteobacteria</taxon>
        <taxon>Nitrosomonadales</taxon>
        <taxon>Sulfuricellaceae</taxon>
        <taxon>Sulfuriferula</taxon>
    </lineage>
</organism>
<dbReference type="EC" id="2.1.1.190" evidence="11"/>
<feature type="binding site" evidence="9">
    <location>
        <position position="331"/>
    </location>
    <ligand>
        <name>S-adenosyl-L-methionine</name>
        <dbReference type="ChEBI" id="CHEBI:59789"/>
    </ligand>
</feature>
<dbReference type="InterPro" id="IPR029063">
    <property type="entry name" value="SAM-dependent_MTases_sf"/>
</dbReference>
<dbReference type="Gene3D" id="3.40.50.150">
    <property type="entry name" value="Vaccinia Virus protein VP39"/>
    <property type="match status" value="1"/>
</dbReference>
<evidence type="ECO:0000313" key="12">
    <source>
        <dbReference type="Proteomes" id="UP000483432"/>
    </source>
</evidence>
<dbReference type="AlphaFoldDB" id="A0A7C9T9V6"/>
<evidence type="ECO:0000256" key="5">
    <source>
        <dbReference type="ARBA" id="ARBA00022691"/>
    </source>
</evidence>
<keyword evidence="4 9" id="KW-0808">Transferase</keyword>
<feature type="binding site" evidence="9">
    <location>
        <position position="233"/>
    </location>
    <ligand>
        <name>S-adenosyl-L-methionine</name>
        <dbReference type="ChEBI" id="CHEBI:59789"/>
    </ligand>
</feature>
<evidence type="ECO:0000256" key="9">
    <source>
        <dbReference type="PROSITE-ProRule" id="PRU01024"/>
    </source>
</evidence>
<evidence type="ECO:0000256" key="3">
    <source>
        <dbReference type="ARBA" id="ARBA00022603"/>
    </source>
</evidence>
<comment type="caution">
    <text evidence="11">The sequence shown here is derived from an EMBL/GenBank/DDBJ whole genome shotgun (WGS) entry which is preliminary data.</text>
</comment>
<evidence type="ECO:0000256" key="4">
    <source>
        <dbReference type="ARBA" id="ARBA00022679"/>
    </source>
</evidence>
<dbReference type="PANTHER" id="PTHR11061:SF49">
    <property type="entry name" value="23S RRNA (URACIL(1939)-C(5))-METHYLTRANSFERASE RLMD"/>
    <property type="match status" value="1"/>
</dbReference>
<evidence type="ECO:0000256" key="6">
    <source>
        <dbReference type="ARBA" id="ARBA00022723"/>
    </source>
</evidence>
<feature type="active site" evidence="10">
    <location>
        <position position="358"/>
    </location>
</feature>
<evidence type="ECO:0000313" key="11">
    <source>
        <dbReference type="EMBL" id="NDP48821.1"/>
    </source>
</evidence>
<evidence type="ECO:0000256" key="7">
    <source>
        <dbReference type="ARBA" id="ARBA00023004"/>
    </source>
</evidence>
<dbReference type="Gene3D" id="2.40.50.140">
    <property type="entry name" value="Nucleic acid-binding proteins"/>
    <property type="match status" value="1"/>
</dbReference>
<name>A0A7C9T9V6_9PROT</name>
<keyword evidence="3 9" id="KW-0489">Methyltransferase</keyword>
<dbReference type="NCBIfam" id="NF009639">
    <property type="entry name" value="PRK13168.1"/>
    <property type="match status" value="1"/>
</dbReference>
<feature type="active site" description="Nucleophile" evidence="9">
    <location>
        <position position="358"/>
    </location>
</feature>
<evidence type="ECO:0000256" key="1">
    <source>
        <dbReference type="ARBA" id="ARBA00022485"/>
    </source>
</evidence>
<dbReference type="GO" id="GO:0051539">
    <property type="term" value="F:4 iron, 4 sulfur cluster binding"/>
    <property type="evidence" value="ECO:0007669"/>
    <property type="project" value="UniProtKB-KW"/>
</dbReference>
<evidence type="ECO:0000256" key="2">
    <source>
        <dbReference type="ARBA" id="ARBA00022552"/>
    </source>
</evidence>
<dbReference type="GO" id="GO:0046872">
    <property type="term" value="F:metal ion binding"/>
    <property type="evidence" value="ECO:0007669"/>
    <property type="project" value="UniProtKB-KW"/>
</dbReference>
<accession>A0A7C9T9V6</accession>
<dbReference type="HAMAP" id="MF_01010">
    <property type="entry name" value="23SrRNA_methyltr_RlmD"/>
    <property type="match status" value="1"/>
</dbReference>
<dbReference type="InterPro" id="IPR010280">
    <property type="entry name" value="U5_MeTrfase_fam"/>
</dbReference>
<dbReference type="GO" id="GO:0003723">
    <property type="term" value="F:RNA binding"/>
    <property type="evidence" value="ECO:0007669"/>
    <property type="project" value="InterPro"/>
</dbReference>
<keyword evidence="6" id="KW-0479">Metal-binding</keyword>
<keyword evidence="2" id="KW-0698">rRNA processing</keyword>
<dbReference type="PANTHER" id="PTHR11061">
    <property type="entry name" value="RNA M5U METHYLTRANSFERASE"/>
    <property type="match status" value="1"/>
</dbReference>
<evidence type="ECO:0000256" key="8">
    <source>
        <dbReference type="ARBA" id="ARBA00023014"/>
    </source>
</evidence>
<dbReference type="EMBL" id="JAAFGW010000165">
    <property type="protein sequence ID" value="NDP48821.1"/>
    <property type="molecule type" value="Genomic_DNA"/>
</dbReference>
<feature type="non-terminal residue" evidence="11">
    <location>
        <position position="1"/>
    </location>
</feature>
<dbReference type="Gene3D" id="2.40.50.1070">
    <property type="match status" value="1"/>
</dbReference>
<dbReference type="PROSITE" id="PS51687">
    <property type="entry name" value="SAM_MT_RNA_M5U"/>
    <property type="match status" value="1"/>
</dbReference>
<proteinExistence type="inferred from homology"/>
<dbReference type="InterPro" id="IPR030390">
    <property type="entry name" value="MeTrfase_TrmA_AS"/>
</dbReference>
<dbReference type="NCBIfam" id="TIGR00479">
    <property type="entry name" value="rumA"/>
    <property type="match status" value="1"/>
</dbReference>
<dbReference type="InterPro" id="IPR001566">
    <property type="entry name" value="23S_rRNA_MeTrfase_RlmD"/>
</dbReference>
<keyword evidence="1" id="KW-0004">4Fe-4S</keyword>